<dbReference type="Proteomes" id="UP000229757">
    <property type="component" value="Chromosome"/>
</dbReference>
<dbReference type="RefSeq" id="WP_100257142.1">
    <property type="nucleotide sequence ID" value="NZ_CP011797.1"/>
</dbReference>
<organism evidence="3 4">
    <name type="scientific">Reinekea forsetii</name>
    <dbReference type="NCBI Taxonomy" id="1336806"/>
    <lineage>
        <taxon>Bacteria</taxon>
        <taxon>Pseudomonadati</taxon>
        <taxon>Pseudomonadota</taxon>
        <taxon>Gammaproteobacteria</taxon>
        <taxon>Oceanospirillales</taxon>
        <taxon>Saccharospirillaceae</taxon>
        <taxon>Reinekea</taxon>
    </lineage>
</organism>
<dbReference type="OrthoDB" id="9805337at2"/>
<accession>A0A2K8KQE7</accession>
<dbReference type="KEGG" id="rfo:REIFOR_01690"/>
<dbReference type="Gene3D" id="3.30.9.10">
    <property type="entry name" value="D-Amino Acid Oxidase, subunit A, domain 2"/>
    <property type="match status" value="1"/>
</dbReference>
<evidence type="ECO:0000256" key="1">
    <source>
        <dbReference type="ARBA" id="ARBA00023002"/>
    </source>
</evidence>
<evidence type="ECO:0000259" key="2">
    <source>
        <dbReference type="Pfam" id="PF01266"/>
    </source>
</evidence>
<dbReference type="AlphaFoldDB" id="A0A2K8KQE7"/>
<dbReference type="PANTHER" id="PTHR13847">
    <property type="entry name" value="SARCOSINE DEHYDROGENASE-RELATED"/>
    <property type="match status" value="1"/>
</dbReference>
<evidence type="ECO:0000313" key="4">
    <source>
        <dbReference type="Proteomes" id="UP000229757"/>
    </source>
</evidence>
<name>A0A2K8KQE7_9GAMM</name>
<dbReference type="Pfam" id="PF01266">
    <property type="entry name" value="DAO"/>
    <property type="match status" value="1"/>
</dbReference>
<dbReference type="EMBL" id="CP011797">
    <property type="protein sequence ID" value="ATX76832.1"/>
    <property type="molecule type" value="Genomic_DNA"/>
</dbReference>
<protein>
    <submittedName>
        <fullName evidence="3">D-amino acid dehydrogenase small subunit</fullName>
        <ecNumber evidence="3">1.4.99.6</ecNumber>
    </submittedName>
</protein>
<reference evidence="3 4" key="1">
    <citation type="journal article" date="2017" name="Environ. Microbiol.">
        <title>Genomic and physiological analyses of 'Reinekea forsetii' reveal a versatile opportunistic lifestyle during spring algae blooms.</title>
        <authorList>
            <person name="Avci B."/>
            <person name="Hahnke R.L."/>
            <person name="Chafee M."/>
            <person name="Fischer T."/>
            <person name="Gruber-Vodicka H."/>
            <person name="Tegetmeyer H.E."/>
            <person name="Harder J."/>
            <person name="Fuchs B.M."/>
            <person name="Amann R.I."/>
            <person name="Teeling H."/>
        </authorList>
    </citation>
    <scope>NUCLEOTIDE SEQUENCE [LARGE SCALE GENOMIC DNA]</scope>
    <source>
        <strain evidence="3 4">Hel1_31_D35</strain>
    </source>
</reference>
<dbReference type="GO" id="GO:0005737">
    <property type="term" value="C:cytoplasm"/>
    <property type="evidence" value="ECO:0007669"/>
    <property type="project" value="TreeGrafter"/>
</dbReference>
<dbReference type="InterPro" id="IPR006076">
    <property type="entry name" value="FAD-dep_OxRdtase"/>
</dbReference>
<dbReference type="InterPro" id="IPR036188">
    <property type="entry name" value="FAD/NAD-bd_sf"/>
</dbReference>
<dbReference type="EC" id="1.4.99.6" evidence="3"/>
<dbReference type="SUPFAM" id="SSF54373">
    <property type="entry name" value="FAD-linked reductases, C-terminal domain"/>
    <property type="match status" value="1"/>
</dbReference>
<keyword evidence="4" id="KW-1185">Reference proteome</keyword>
<proteinExistence type="predicted"/>
<sequence>MAQHTIVGGGIIGLMCAYYLSEAGRQVTVIDRLVPGDDGQASYGNAGVLAVGSVMPLGEPGLIWQGLKMLVTADSSLSIPWRYRLAIMPWLVRLLRESSAHRQDQNAQAISKLNALSNRNWRALISDLNLQDEFRDSGWLKLFESDAAMAAMATQKPYLDAVGLSYQQLTADEVRQLEPSLGHQFRHGMLQSQAQTIRQPHRLLIRLADQLQRRGVIFLQGEAREIKPEADQFVVTGPDLKHRCSALTVCAGAWSQRLLATLGDTFPLETERGYHLQFSGHSELSRSVMHMEKHLVLSPMDDGLRMTAGVELAGLDAPADFAWVRRKVAIARQILPSVDFTEQSTWLGFRPSLPDSVPVIGAHPRWPNLTLAFGHGHLGMTQSAATGHLLAQTIQGLPSDIPIGPYRADRF</sequence>
<dbReference type="Gene3D" id="3.50.50.60">
    <property type="entry name" value="FAD/NAD(P)-binding domain"/>
    <property type="match status" value="2"/>
</dbReference>
<dbReference type="PANTHER" id="PTHR13847:SF289">
    <property type="entry name" value="GLYCINE OXIDASE"/>
    <property type="match status" value="1"/>
</dbReference>
<gene>
    <name evidence="3" type="ORF">REIFOR_01690</name>
</gene>
<evidence type="ECO:0000313" key="3">
    <source>
        <dbReference type="EMBL" id="ATX76832.1"/>
    </source>
</evidence>
<dbReference type="SUPFAM" id="SSF51905">
    <property type="entry name" value="FAD/NAD(P)-binding domain"/>
    <property type="match status" value="1"/>
</dbReference>
<dbReference type="GO" id="GO:0016491">
    <property type="term" value="F:oxidoreductase activity"/>
    <property type="evidence" value="ECO:0007669"/>
    <property type="project" value="UniProtKB-KW"/>
</dbReference>
<feature type="domain" description="FAD dependent oxidoreductase" evidence="2">
    <location>
        <begin position="6"/>
        <end position="392"/>
    </location>
</feature>
<keyword evidence="1 3" id="KW-0560">Oxidoreductase</keyword>